<dbReference type="Proteomes" id="UP001501509">
    <property type="component" value="Unassembled WGS sequence"/>
</dbReference>
<evidence type="ECO:0000313" key="2">
    <source>
        <dbReference type="Proteomes" id="UP001501509"/>
    </source>
</evidence>
<proteinExistence type="predicted"/>
<keyword evidence="2" id="KW-1185">Reference proteome</keyword>
<evidence type="ECO:0008006" key="3">
    <source>
        <dbReference type="Google" id="ProtNLM"/>
    </source>
</evidence>
<evidence type="ECO:0000313" key="1">
    <source>
        <dbReference type="EMBL" id="GAA2605209.1"/>
    </source>
</evidence>
<protein>
    <recommendedName>
        <fullName evidence="3">C2H2-type domain-containing protein</fullName>
    </recommendedName>
</protein>
<organism evidence="1 2">
    <name type="scientific">Actinomadura fulvescens</name>
    <dbReference type="NCBI Taxonomy" id="46160"/>
    <lineage>
        <taxon>Bacteria</taxon>
        <taxon>Bacillati</taxon>
        <taxon>Actinomycetota</taxon>
        <taxon>Actinomycetes</taxon>
        <taxon>Streptosporangiales</taxon>
        <taxon>Thermomonosporaceae</taxon>
        <taxon>Actinomadura</taxon>
    </lineage>
</organism>
<accession>A0ABN3PXV4</accession>
<gene>
    <name evidence="1" type="ORF">GCM10010411_44220</name>
</gene>
<comment type="caution">
    <text evidence="1">The sequence shown here is derived from an EMBL/GenBank/DDBJ whole genome shotgun (WGS) entry which is preliminary data.</text>
</comment>
<dbReference type="RefSeq" id="WP_344543619.1">
    <property type="nucleotide sequence ID" value="NZ_BAAATD010000005.1"/>
</dbReference>
<reference evidence="1 2" key="1">
    <citation type="journal article" date="2019" name="Int. J. Syst. Evol. Microbiol.">
        <title>The Global Catalogue of Microorganisms (GCM) 10K type strain sequencing project: providing services to taxonomists for standard genome sequencing and annotation.</title>
        <authorList>
            <consortium name="The Broad Institute Genomics Platform"/>
            <consortium name="The Broad Institute Genome Sequencing Center for Infectious Disease"/>
            <person name="Wu L."/>
            <person name="Ma J."/>
        </authorList>
    </citation>
    <scope>NUCLEOTIDE SEQUENCE [LARGE SCALE GENOMIC DNA]</scope>
    <source>
        <strain evidence="1 2">JCM 6833</strain>
    </source>
</reference>
<dbReference type="EMBL" id="BAAATD010000005">
    <property type="protein sequence ID" value="GAA2605209.1"/>
    <property type="molecule type" value="Genomic_DNA"/>
</dbReference>
<name>A0ABN3PXV4_9ACTN</name>
<sequence>MAFTEEVGALRDAWSSHESWVYECLCCFTTWEEQFEARHTADGHGGEAVVYEHDGHRCTTPWTDHVCPNCESQNVKALSAPWGKRSQVPLAHRRDDLELVFRLRRLHAW</sequence>